<sequence length="40" mass="4380">SFGKPVILYDAISSGAQNYMSLASEFLGRNSNENKSIEIK</sequence>
<reference evidence="1 2" key="1">
    <citation type="submission" date="2017-09" db="EMBL/GenBank/DDBJ databases">
        <title>Depth-based differentiation of microbial function through sediment-hosted aquifers and enrichment of novel symbionts in the deep terrestrial subsurface.</title>
        <authorList>
            <person name="Probst A.J."/>
            <person name="Ladd B."/>
            <person name="Jarett J.K."/>
            <person name="Geller-Mcgrath D.E."/>
            <person name="Sieber C.M."/>
            <person name="Emerson J.B."/>
            <person name="Anantharaman K."/>
            <person name="Thomas B.C."/>
            <person name="Malmstrom R."/>
            <person name="Stieglmeier M."/>
            <person name="Klingl A."/>
            <person name="Woyke T."/>
            <person name="Ryan C.M."/>
            <person name="Banfield J.F."/>
        </authorList>
    </citation>
    <scope>NUCLEOTIDE SEQUENCE [LARGE SCALE GENOMIC DNA]</scope>
    <source>
        <strain evidence="1">CG23_combo_of_CG06-09_8_20_14_all_47_9</strain>
    </source>
</reference>
<gene>
    <name evidence="1" type="ORF">COX09_04000</name>
</gene>
<comment type="caution">
    <text evidence="1">The sequence shown here is derived from an EMBL/GenBank/DDBJ whole genome shotgun (WGS) entry which is preliminary data.</text>
</comment>
<name>A0A2H0B2W0_9BACT</name>
<feature type="non-terminal residue" evidence="1">
    <location>
        <position position="1"/>
    </location>
</feature>
<accession>A0A2H0B2W0</accession>
<protein>
    <submittedName>
        <fullName evidence="1">Chromosome partitioning protein ParA</fullName>
    </submittedName>
</protein>
<organism evidence="1 2">
    <name type="scientific">Candidatus Beckwithbacteria bacterium CG23_combo_of_CG06-09_8_20_14_all_47_9</name>
    <dbReference type="NCBI Taxonomy" id="1974498"/>
    <lineage>
        <taxon>Bacteria</taxon>
        <taxon>Candidatus Beckwithiibacteriota</taxon>
    </lineage>
</organism>
<dbReference type="Proteomes" id="UP000231081">
    <property type="component" value="Unassembled WGS sequence"/>
</dbReference>
<evidence type="ECO:0000313" key="2">
    <source>
        <dbReference type="Proteomes" id="UP000231081"/>
    </source>
</evidence>
<evidence type="ECO:0000313" key="1">
    <source>
        <dbReference type="EMBL" id="PIP51995.1"/>
    </source>
</evidence>
<dbReference type="EMBL" id="PCSQ01000099">
    <property type="protein sequence ID" value="PIP51995.1"/>
    <property type="molecule type" value="Genomic_DNA"/>
</dbReference>
<dbReference type="AlphaFoldDB" id="A0A2H0B2W0"/>
<proteinExistence type="predicted"/>